<evidence type="ECO:0000256" key="5">
    <source>
        <dbReference type="ARBA" id="ARBA00022989"/>
    </source>
</evidence>
<keyword evidence="3 7" id="KW-0812">Transmembrane</keyword>
<dbReference type="GO" id="GO:0015293">
    <property type="term" value="F:symporter activity"/>
    <property type="evidence" value="ECO:0007669"/>
    <property type="project" value="UniProtKB-KW"/>
</dbReference>
<feature type="transmembrane region" description="Helical" evidence="7">
    <location>
        <begin position="232"/>
        <end position="253"/>
    </location>
</feature>
<organism evidence="9 10">
    <name type="scientific">Daphnia galeata</name>
    <dbReference type="NCBI Taxonomy" id="27404"/>
    <lineage>
        <taxon>Eukaryota</taxon>
        <taxon>Metazoa</taxon>
        <taxon>Ecdysozoa</taxon>
        <taxon>Arthropoda</taxon>
        <taxon>Crustacea</taxon>
        <taxon>Branchiopoda</taxon>
        <taxon>Diplostraca</taxon>
        <taxon>Cladocera</taxon>
        <taxon>Anomopoda</taxon>
        <taxon>Daphniidae</taxon>
        <taxon>Daphnia</taxon>
    </lineage>
</organism>
<keyword evidence="4" id="KW-0769">Symport</keyword>
<feature type="transmembrane region" description="Helical" evidence="7">
    <location>
        <begin position="198"/>
        <end position="220"/>
    </location>
</feature>
<evidence type="ECO:0000256" key="1">
    <source>
        <dbReference type="ARBA" id="ARBA00004141"/>
    </source>
</evidence>
<dbReference type="InterPro" id="IPR002657">
    <property type="entry name" value="BilAc:Na_symport/Acr3"/>
</dbReference>
<feature type="chain" id="PRO_5035191245" evidence="8">
    <location>
        <begin position="31"/>
        <end position="517"/>
    </location>
</feature>
<accession>A0A8J2RM75</accession>
<evidence type="ECO:0000256" key="8">
    <source>
        <dbReference type="SAM" id="SignalP"/>
    </source>
</evidence>
<comment type="subcellular location">
    <subcellularLocation>
        <location evidence="1">Membrane</location>
        <topology evidence="1">Multi-pass membrane protein</topology>
    </subcellularLocation>
</comment>
<dbReference type="InterPro" id="IPR004710">
    <property type="entry name" value="Bilac:Na_transpt"/>
</dbReference>
<protein>
    <submittedName>
        <fullName evidence="9">Uncharacterized protein</fullName>
    </submittedName>
</protein>
<keyword evidence="4" id="KW-0813">Transport</keyword>
<keyword evidence="8" id="KW-0732">Signal</keyword>
<feature type="transmembrane region" description="Helical" evidence="7">
    <location>
        <begin position="360"/>
        <end position="383"/>
    </location>
</feature>
<keyword evidence="10" id="KW-1185">Reference proteome</keyword>
<comment type="caution">
    <text evidence="9">The sequence shown here is derived from an EMBL/GenBank/DDBJ whole genome shotgun (WGS) entry which is preliminary data.</text>
</comment>
<dbReference type="Pfam" id="PF01758">
    <property type="entry name" value="SBF"/>
    <property type="match status" value="1"/>
</dbReference>
<gene>
    <name evidence="9" type="ORF">DGAL_LOCUS6854</name>
</gene>
<evidence type="ECO:0000256" key="7">
    <source>
        <dbReference type="SAM" id="Phobius"/>
    </source>
</evidence>
<comment type="similarity">
    <text evidence="2">Belongs to the bile acid:sodium symporter (BASS) (TC 2.A.28) family.</text>
</comment>
<feature type="signal peptide" evidence="8">
    <location>
        <begin position="1"/>
        <end position="30"/>
    </location>
</feature>
<proteinExistence type="inferred from homology"/>
<dbReference type="AlphaFoldDB" id="A0A8J2RM75"/>
<evidence type="ECO:0000256" key="2">
    <source>
        <dbReference type="ARBA" id="ARBA00006528"/>
    </source>
</evidence>
<feature type="transmembrane region" description="Helical" evidence="7">
    <location>
        <begin position="299"/>
        <end position="320"/>
    </location>
</feature>
<feature type="transmembrane region" description="Helical" evidence="7">
    <location>
        <begin position="423"/>
        <end position="442"/>
    </location>
</feature>
<evidence type="ECO:0000313" key="10">
    <source>
        <dbReference type="Proteomes" id="UP000789390"/>
    </source>
</evidence>
<feature type="transmembrane region" description="Helical" evidence="7">
    <location>
        <begin position="166"/>
        <end position="186"/>
    </location>
</feature>
<evidence type="ECO:0000313" key="9">
    <source>
        <dbReference type="EMBL" id="CAH0104140.1"/>
    </source>
</evidence>
<dbReference type="InterPro" id="IPR038770">
    <property type="entry name" value="Na+/solute_symporter_sf"/>
</dbReference>
<dbReference type="PANTHER" id="PTHR10361">
    <property type="entry name" value="SODIUM-BILE ACID COTRANSPORTER"/>
    <property type="match status" value="1"/>
</dbReference>
<keyword evidence="5 7" id="KW-1133">Transmembrane helix</keyword>
<dbReference type="Proteomes" id="UP000789390">
    <property type="component" value="Unassembled WGS sequence"/>
</dbReference>
<dbReference type="GO" id="GO:0016020">
    <property type="term" value="C:membrane"/>
    <property type="evidence" value="ECO:0007669"/>
    <property type="project" value="UniProtKB-SubCell"/>
</dbReference>
<dbReference type="OrthoDB" id="203097at2759"/>
<dbReference type="Gene3D" id="1.20.1530.20">
    <property type="match status" value="1"/>
</dbReference>
<reference evidence="9" key="1">
    <citation type="submission" date="2021-11" db="EMBL/GenBank/DDBJ databases">
        <authorList>
            <person name="Schell T."/>
        </authorList>
    </citation>
    <scope>NUCLEOTIDE SEQUENCE</scope>
    <source>
        <strain evidence="9">M5</strain>
    </source>
</reference>
<dbReference type="EMBL" id="CAKKLH010000124">
    <property type="protein sequence ID" value="CAH0104140.1"/>
    <property type="molecule type" value="Genomic_DNA"/>
</dbReference>
<feature type="transmembrane region" description="Helical" evidence="7">
    <location>
        <begin position="332"/>
        <end position="354"/>
    </location>
</feature>
<evidence type="ECO:0000256" key="4">
    <source>
        <dbReference type="ARBA" id="ARBA00022847"/>
    </source>
</evidence>
<name>A0A8J2RM75_9CRUS</name>
<dbReference type="PANTHER" id="PTHR10361:SF28">
    <property type="entry name" value="P3 PROTEIN-RELATED"/>
    <property type="match status" value="1"/>
</dbReference>
<keyword evidence="6 7" id="KW-0472">Membrane</keyword>
<evidence type="ECO:0000256" key="6">
    <source>
        <dbReference type="ARBA" id="ARBA00023136"/>
    </source>
</evidence>
<sequence>MMTKCFRMCPLWPLHIILLYVLCLAPLVLMAQHIHVAKPHQQPKQLKVAFGPEMSEKITEGETKIIEFQIANMEDFDDRGSLEVEVATTDPHIASVQYLGDSKDFSPNTNWTGSFNLTARFLGYTKVVVRLWGNISISQNDSKELIAQSEPGKVAVIRKTRAIDKAFIYTIAILVSVAFINMGCMLDLEIVKATLKKPIGPAIGFCCQYIFMPLCAFGLAKLFLANNVALQLGLFVTGCSPGGGGSNLWTYILGGNLHLSITMTFLSTLAAFAMMPFWTMTLGRLIFAEGHIVVPYRNIATLAGGLVVPLMIGLAIRRFFPKVASVLARALKPLAGLFICVIVGFGVYANLYMLQLLDSMVLLSATCLVLLGYTFGGMAAAIMRQSWPDALTIAVETGIQNTGIAIFILRVTLEQPEADINTVVPVAVAIMTPVPLFILWVLQKCVLSRFGICVVKNPEEKIICPVACIEDGREQHNSASVEKLLPNNNELPVNVKVLTREQLRRSKSNGFLVTSLT</sequence>
<evidence type="ECO:0000256" key="3">
    <source>
        <dbReference type="ARBA" id="ARBA00022692"/>
    </source>
</evidence>
<feature type="transmembrane region" description="Helical" evidence="7">
    <location>
        <begin position="265"/>
        <end position="287"/>
    </location>
</feature>